<dbReference type="GeneID" id="28996402"/>
<sequence length="181" mass="20434">MHAKPVSLRTEVSQSVNNSSMNIDSEFNDTEEYIEDFIDEYFGNHVEELNDLSLSADNDIFFAQNDNDNNDNNSIDLDFFKKLKEESQEFDEDPTHAFIVSFAAFFISKYVVDSGSVLLLKFINEMLAHFGQSFHLPLSLSGLNSMTEVNLLAGGVHYYVACSKCNTIYLESESFPECCAS</sequence>
<dbReference type="AlphaFoldDB" id="A0A167NB91"/>
<evidence type="ECO:0000313" key="1">
    <source>
        <dbReference type="EMBL" id="OAD75574.1"/>
    </source>
</evidence>
<dbReference type="EMBL" id="KV440977">
    <property type="protein sequence ID" value="OAD75574.1"/>
    <property type="molecule type" value="Genomic_DNA"/>
</dbReference>
<accession>A0A167NB91</accession>
<dbReference type="RefSeq" id="XP_018293614.1">
    <property type="nucleotide sequence ID" value="XM_018435496.1"/>
</dbReference>
<organism evidence="1 2">
    <name type="scientific">Phycomyces blakesleeanus (strain ATCC 8743b / DSM 1359 / FGSC 10004 / NBRC 33097 / NRRL 1555)</name>
    <dbReference type="NCBI Taxonomy" id="763407"/>
    <lineage>
        <taxon>Eukaryota</taxon>
        <taxon>Fungi</taxon>
        <taxon>Fungi incertae sedis</taxon>
        <taxon>Mucoromycota</taxon>
        <taxon>Mucoromycotina</taxon>
        <taxon>Mucoromycetes</taxon>
        <taxon>Mucorales</taxon>
        <taxon>Phycomycetaceae</taxon>
        <taxon>Phycomyces</taxon>
    </lineage>
</organism>
<gene>
    <name evidence="1" type="ORF">PHYBLDRAFT_166806</name>
</gene>
<dbReference type="Proteomes" id="UP000077315">
    <property type="component" value="Unassembled WGS sequence"/>
</dbReference>
<evidence type="ECO:0000313" key="2">
    <source>
        <dbReference type="Proteomes" id="UP000077315"/>
    </source>
</evidence>
<proteinExistence type="predicted"/>
<protein>
    <submittedName>
        <fullName evidence="1">Uncharacterized protein</fullName>
    </submittedName>
</protein>
<dbReference type="InParanoid" id="A0A167NB91"/>
<dbReference type="VEuPathDB" id="FungiDB:PHYBLDRAFT_166806"/>
<keyword evidence="2" id="KW-1185">Reference proteome</keyword>
<reference evidence="2" key="1">
    <citation type="submission" date="2015-06" db="EMBL/GenBank/DDBJ databases">
        <title>Expansion of signal transduction pathways in fungi by whole-genome duplication.</title>
        <authorList>
            <consortium name="DOE Joint Genome Institute"/>
            <person name="Corrochano L.M."/>
            <person name="Kuo A."/>
            <person name="Marcet-Houben M."/>
            <person name="Polaino S."/>
            <person name="Salamov A."/>
            <person name="Villalobos J.M."/>
            <person name="Alvarez M.I."/>
            <person name="Avalos J."/>
            <person name="Benito E.P."/>
            <person name="Benoit I."/>
            <person name="Burger G."/>
            <person name="Camino L.P."/>
            <person name="Canovas D."/>
            <person name="Cerda-Olmedo E."/>
            <person name="Cheng J.-F."/>
            <person name="Dominguez A."/>
            <person name="Elias M."/>
            <person name="Eslava A.P."/>
            <person name="Glaser F."/>
            <person name="Grimwood J."/>
            <person name="Gutierrez G."/>
            <person name="Heitman J."/>
            <person name="Henrissat B."/>
            <person name="Iturriaga E.A."/>
            <person name="Lang B.F."/>
            <person name="Lavin J.L."/>
            <person name="Lee S."/>
            <person name="Li W."/>
            <person name="Lindquist E."/>
            <person name="Lopez-Garcia S."/>
            <person name="Luque E.M."/>
            <person name="Marcos A.T."/>
            <person name="Martin J."/>
            <person name="McCluskey K."/>
            <person name="Medina H.R."/>
            <person name="Miralles-Duran A."/>
            <person name="Miyazaki A."/>
            <person name="Munoz-Torres E."/>
            <person name="Oguiza J.A."/>
            <person name="Ohm R."/>
            <person name="Olmedo M."/>
            <person name="Orejas M."/>
            <person name="Ortiz-Castellanos L."/>
            <person name="Pisabarro A.G."/>
            <person name="Rodriguez-Romero J."/>
            <person name="Ruiz-Herrera J."/>
            <person name="Ruiz-Vazquez R."/>
            <person name="Sanz C."/>
            <person name="Schackwitz W."/>
            <person name="Schmutz J."/>
            <person name="Shahriari M."/>
            <person name="Shelest E."/>
            <person name="Silva-Franco F."/>
            <person name="Soanes D."/>
            <person name="Syed K."/>
            <person name="Tagua V.G."/>
            <person name="Talbot N.J."/>
            <person name="Thon M."/>
            <person name="De vries R.P."/>
            <person name="Wiebenga A."/>
            <person name="Yadav J.S."/>
            <person name="Braun E.L."/>
            <person name="Baker S."/>
            <person name="Garre V."/>
            <person name="Horwitz B."/>
            <person name="Torres-Martinez S."/>
            <person name="Idnurm A."/>
            <person name="Herrera-Estrella A."/>
            <person name="Gabaldon T."/>
            <person name="Grigoriev I.V."/>
        </authorList>
    </citation>
    <scope>NUCLEOTIDE SEQUENCE [LARGE SCALE GENOMIC DNA]</scope>
    <source>
        <strain evidence="2">NRRL 1555(-)</strain>
    </source>
</reference>
<name>A0A167NB91_PHYB8</name>